<sequence length="76" mass="8755">MHTTWERQKHQESSPMVDVNSISFRASRGASCDLLGRRFTAFQILGRRLVGRGRRRRVKVDVRRPPYSGADLLLCV</sequence>
<dbReference type="AlphaFoldDB" id="A0A0A9A2R9"/>
<reference evidence="1" key="1">
    <citation type="submission" date="2014-09" db="EMBL/GenBank/DDBJ databases">
        <authorList>
            <person name="Magalhaes I.L.F."/>
            <person name="Oliveira U."/>
            <person name="Santos F.R."/>
            <person name="Vidigal T.H.D.A."/>
            <person name="Brescovit A.D."/>
            <person name="Santos A.J."/>
        </authorList>
    </citation>
    <scope>NUCLEOTIDE SEQUENCE</scope>
    <source>
        <tissue evidence="1">Shoot tissue taken approximately 20 cm above the soil surface</tissue>
    </source>
</reference>
<dbReference type="EMBL" id="GBRH01254595">
    <property type="protein sequence ID" value="JAD43300.1"/>
    <property type="molecule type" value="Transcribed_RNA"/>
</dbReference>
<reference evidence="1" key="2">
    <citation type="journal article" date="2015" name="Data Brief">
        <title>Shoot transcriptome of the giant reed, Arundo donax.</title>
        <authorList>
            <person name="Barrero R.A."/>
            <person name="Guerrero F.D."/>
            <person name="Moolhuijzen P."/>
            <person name="Goolsby J.A."/>
            <person name="Tidwell J."/>
            <person name="Bellgard S.E."/>
            <person name="Bellgard M.I."/>
        </authorList>
    </citation>
    <scope>NUCLEOTIDE SEQUENCE</scope>
    <source>
        <tissue evidence="1">Shoot tissue taken approximately 20 cm above the soil surface</tissue>
    </source>
</reference>
<accession>A0A0A9A2R9</accession>
<protein>
    <submittedName>
        <fullName evidence="1">Uncharacterized protein</fullName>
    </submittedName>
</protein>
<proteinExistence type="predicted"/>
<organism evidence="1">
    <name type="scientific">Arundo donax</name>
    <name type="common">Giant reed</name>
    <name type="synonym">Donax arundinaceus</name>
    <dbReference type="NCBI Taxonomy" id="35708"/>
    <lineage>
        <taxon>Eukaryota</taxon>
        <taxon>Viridiplantae</taxon>
        <taxon>Streptophyta</taxon>
        <taxon>Embryophyta</taxon>
        <taxon>Tracheophyta</taxon>
        <taxon>Spermatophyta</taxon>
        <taxon>Magnoliopsida</taxon>
        <taxon>Liliopsida</taxon>
        <taxon>Poales</taxon>
        <taxon>Poaceae</taxon>
        <taxon>PACMAD clade</taxon>
        <taxon>Arundinoideae</taxon>
        <taxon>Arundineae</taxon>
        <taxon>Arundo</taxon>
    </lineage>
</organism>
<name>A0A0A9A2R9_ARUDO</name>
<evidence type="ECO:0000313" key="1">
    <source>
        <dbReference type="EMBL" id="JAD43300.1"/>
    </source>
</evidence>